<sequence length="404" mass="45440">MVSGRYPATLQFACGLCCASVLYSQWRAREAVRFEEISYFPGKPQTLSCKTCTLSWSVEDTASPVLIRLRPPLQEGMAADNSTPYNMLTIPANNPSEVTEGIHIAASIANTIIFIVGIAGNGIVIWLGGFKMEKTVCTIWYLNLAVADFFFCATRIFSAIREGMIFDWPFGKTACKVNSFIKFFNLFASVLLLIIISIDRCIMVTNPIWCRIHRNTKLSAIICFVVWLLATAMAMPYAFYFETYKNGSRTDCKYTKGLGKEEEHVLRVTRFIISFVIPVVIISVCNLILATHLKQKKVKTSKGALKLVTLVVVVFFVCWLPHHVLLLLKKTRGSKAAWKAGFKFANFLAFFTACINPFLYFFMGYLKNHHHKQSLLSVLSRVFADDTSNSTEPEIQQMSVQSVA</sequence>
<feature type="transmembrane region" description="Helical" evidence="10">
    <location>
        <begin position="139"/>
        <end position="160"/>
    </location>
</feature>
<evidence type="ECO:0000256" key="2">
    <source>
        <dbReference type="ARBA" id="ARBA00022692"/>
    </source>
</evidence>
<dbReference type="GO" id="GO:0005886">
    <property type="term" value="C:plasma membrane"/>
    <property type="evidence" value="ECO:0007669"/>
    <property type="project" value="TreeGrafter"/>
</dbReference>
<dbReference type="Pfam" id="PF00001">
    <property type="entry name" value="7tm_1"/>
    <property type="match status" value="1"/>
</dbReference>
<keyword evidence="3 10" id="KW-1133">Transmembrane helix</keyword>
<keyword evidence="2 9" id="KW-0812">Transmembrane</keyword>
<reference evidence="12" key="1">
    <citation type="journal article" date="2022" name="bioRxiv">
        <title>Sequencing and chromosome-scale assembly of the giantPleurodeles waltlgenome.</title>
        <authorList>
            <person name="Brown T."/>
            <person name="Elewa A."/>
            <person name="Iarovenko S."/>
            <person name="Subramanian E."/>
            <person name="Araus A.J."/>
            <person name="Petzold A."/>
            <person name="Susuki M."/>
            <person name="Suzuki K.-i.T."/>
            <person name="Hayashi T."/>
            <person name="Toyoda A."/>
            <person name="Oliveira C."/>
            <person name="Osipova E."/>
            <person name="Leigh N.D."/>
            <person name="Simon A."/>
            <person name="Yun M.H."/>
        </authorList>
    </citation>
    <scope>NUCLEOTIDE SEQUENCE</scope>
    <source>
        <strain evidence="12">20211129_DDA</strain>
        <tissue evidence="12">Liver</tissue>
    </source>
</reference>
<comment type="similarity">
    <text evidence="9">Belongs to the G-protein coupled receptor 1 family.</text>
</comment>
<feature type="domain" description="G-protein coupled receptors family 1 profile" evidence="11">
    <location>
        <begin position="120"/>
        <end position="360"/>
    </location>
</feature>
<evidence type="ECO:0000256" key="5">
    <source>
        <dbReference type="ARBA" id="ARBA00023136"/>
    </source>
</evidence>
<dbReference type="Proteomes" id="UP001066276">
    <property type="component" value="Chromosome 7"/>
</dbReference>
<comment type="similarity">
    <text evidence="8">Belongs to the chemokine-like receptor (CMKLR) family.</text>
</comment>
<feature type="transmembrane region" description="Helical" evidence="10">
    <location>
        <begin position="344"/>
        <end position="366"/>
    </location>
</feature>
<keyword evidence="5 10" id="KW-0472">Membrane</keyword>
<evidence type="ECO:0000313" key="13">
    <source>
        <dbReference type="Proteomes" id="UP001066276"/>
    </source>
</evidence>
<dbReference type="AlphaFoldDB" id="A0AAV7PZC3"/>
<keyword evidence="13" id="KW-1185">Reference proteome</keyword>
<dbReference type="PANTHER" id="PTHR24225">
    <property type="entry name" value="CHEMOTACTIC RECEPTOR"/>
    <property type="match status" value="1"/>
</dbReference>
<dbReference type="GO" id="GO:0007204">
    <property type="term" value="P:positive regulation of cytosolic calcium ion concentration"/>
    <property type="evidence" value="ECO:0007669"/>
    <property type="project" value="TreeGrafter"/>
</dbReference>
<evidence type="ECO:0000256" key="4">
    <source>
        <dbReference type="ARBA" id="ARBA00023040"/>
    </source>
</evidence>
<evidence type="ECO:0000256" key="3">
    <source>
        <dbReference type="ARBA" id="ARBA00022989"/>
    </source>
</evidence>
<gene>
    <name evidence="12" type="ORF">NDU88_010901</name>
</gene>
<feature type="transmembrane region" description="Helical" evidence="10">
    <location>
        <begin position="180"/>
        <end position="198"/>
    </location>
</feature>
<name>A0AAV7PZC3_PLEWA</name>
<evidence type="ECO:0000256" key="6">
    <source>
        <dbReference type="ARBA" id="ARBA00023170"/>
    </source>
</evidence>
<dbReference type="PROSITE" id="PS50262">
    <property type="entry name" value="G_PROTEIN_RECEP_F1_2"/>
    <property type="match status" value="1"/>
</dbReference>
<feature type="transmembrane region" description="Helical" evidence="10">
    <location>
        <begin position="102"/>
        <end position="127"/>
    </location>
</feature>
<dbReference type="GO" id="GO:0004875">
    <property type="term" value="F:complement receptor activity"/>
    <property type="evidence" value="ECO:0007669"/>
    <property type="project" value="TreeGrafter"/>
</dbReference>
<dbReference type="InterPro" id="IPR000276">
    <property type="entry name" value="GPCR_Rhodpsn"/>
</dbReference>
<feature type="transmembrane region" description="Helical" evidence="10">
    <location>
        <begin position="271"/>
        <end position="291"/>
    </location>
</feature>
<evidence type="ECO:0000313" key="12">
    <source>
        <dbReference type="EMBL" id="KAJ1132594.1"/>
    </source>
</evidence>
<feature type="transmembrane region" description="Helical" evidence="10">
    <location>
        <begin position="303"/>
        <end position="324"/>
    </location>
</feature>
<dbReference type="PANTHER" id="PTHR24225:SF24">
    <property type="entry name" value="G-PROTEIN COUPLED RECEPTORS FAMILY 1 PROFILE DOMAIN-CONTAINING PROTEIN"/>
    <property type="match status" value="1"/>
</dbReference>
<keyword evidence="4 9" id="KW-0297">G-protein coupled receptor</keyword>
<evidence type="ECO:0000256" key="7">
    <source>
        <dbReference type="ARBA" id="ARBA00023224"/>
    </source>
</evidence>
<protein>
    <recommendedName>
        <fullName evidence="11">G-protein coupled receptors family 1 profile domain-containing protein</fullName>
    </recommendedName>
</protein>
<dbReference type="SUPFAM" id="SSF81321">
    <property type="entry name" value="Family A G protein-coupled receptor-like"/>
    <property type="match status" value="1"/>
</dbReference>
<dbReference type="InterPro" id="IPR000826">
    <property type="entry name" value="Formyl_rcpt-rel"/>
</dbReference>
<dbReference type="PRINTS" id="PR00526">
    <property type="entry name" value="FMETLEUPHER"/>
</dbReference>
<comment type="subcellular location">
    <subcellularLocation>
        <location evidence="1">Membrane</location>
        <topology evidence="1">Multi-pass membrane protein</topology>
    </subcellularLocation>
</comment>
<keyword evidence="6 9" id="KW-0675">Receptor</keyword>
<dbReference type="GO" id="GO:0006954">
    <property type="term" value="P:inflammatory response"/>
    <property type="evidence" value="ECO:0007669"/>
    <property type="project" value="TreeGrafter"/>
</dbReference>
<evidence type="ECO:0000256" key="8">
    <source>
        <dbReference type="ARBA" id="ARBA00025736"/>
    </source>
</evidence>
<feature type="transmembrane region" description="Helical" evidence="10">
    <location>
        <begin position="218"/>
        <end position="240"/>
    </location>
</feature>
<dbReference type="Gene3D" id="1.20.1070.10">
    <property type="entry name" value="Rhodopsin 7-helix transmembrane proteins"/>
    <property type="match status" value="1"/>
</dbReference>
<evidence type="ECO:0000256" key="1">
    <source>
        <dbReference type="ARBA" id="ARBA00004141"/>
    </source>
</evidence>
<evidence type="ECO:0000256" key="9">
    <source>
        <dbReference type="RuleBase" id="RU000688"/>
    </source>
</evidence>
<evidence type="ECO:0000256" key="10">
    <source>
        <dbReference type="SAM" id="Phobius"/>
    </source>
</evidence>
<evidence type="ECO:0000259" key="11">
    <source>
        <dbReference type="PROSITE" id="PS50262"/>
    </source>
</evidence>
<keyword evidence="7 9" id="KW-0807">Transducer</keyword>
<proteinExistence type="inferred from homology"/>
<organism evidence="12 13">
    <name type="scientific">Pleurodeles waltl</name>
    <name type="common">Iberian ribbed newt</name>
    <dbReference type="NCBI Taxonomy" id="8319"/>
    <lineage>
        <taxon>Eukaryota</taxon>
        <taxon>Metazoa</taxon>
        <taxon>Chordata</taxon>
        <taxon>Craniata</taxon>
        <taxon>Vertebrata</taxon>
        <taxon>Euteleostomi</taxon>
        <taxon>Amphibia</taxon>
        <taxon>Batrachia</taxon>
        <taxon>Caudata</taxon>
        <taxon>Salamandroidea</taxon>
        <taxon>Salamandridae</taxon>
        <taxon>Pleurodelinae</taxon>
        <taxon>Pleurodeles</taxon>
    </lineage>
</organism>
<accession>A0AAV7PZC3</accession>
<dbReference type="GO" id="GO:0007200">
    <property type="term" value="P:phospholipase C-activating G protein-coupled receptor signaling pathway"/>
    <property type="evidence" value="ECO:0007669"/>
    <property type="project" value="TreeGrafter"/>
</dbReference>
<dbReference type="PROSITE" id="PS00237">
    <property type="entry name" value="G_PROTEIN_RECEP_F1_1"/>
    <property type="match status" value="1"/>
</dbReference>
<dbReference type="PRINTS" id="PR00237">
    <property type="entry name" value="GPCRRHODOPSN"/>
</dbReference>
<dbReference type="InterPro" id="IPR017452">
    <property type="entry name" value="GPCR_Rhodpsn_7TM"/>
</dbReference>
<comment type="caution">
    <text evidence="12">The sequence shown here is derived from an EMBL/GenBank/DDBJ whole genome shotgun (WGS) entry which is preliminary data.</text>
</comment>
<dbReference type="EMBL" id="JANPWB010000011">
    <property type="protein sequence ID" value="KAJ1132594.1"/>
    <property type="molecule type" value="Genomic_DNA"/>
</dbReference>
<dbReference type="GO" id="GO:0004930">
    <property type="term" value="F:G protein-coupled receptor activity"/>
    <property type="evidence" value="ECO:0007669"/>
    <property type="project" value="UniProtKB-KW"/>
</dbReference>